<dbReference type="Proteomes" id="UP000386281">
    <property type="component" value="Unassembled WGS sequence"/>
</dbReference>
<protein>
    <submittedName>
        <fullName evidence="1">Uncharacterized protein</fullName>
    </submittedName>
</protein>
<dbReference type="AlphaFoldDB" id="A0A449D2X8"/>
<sequence>MNLFDIAFTDLRTGNRALAACWVGGLGLDG</sequence>
<evidence type="ECO:0000313" key="2">
    <source>
        <dbReference type="Proteomes" id="UP000386281"/>
    </source>
</evidence>
<name>A0A449D2X8_9MICO</name>
<reference evidence="1 2" key="1">
    <citation type="submission" date="2019-02" db="EMBL/GenBank/DDBJ databases">
        <authorList>
            <consortium name="Pathogen Informatics"/>
        </authorList>
    </citation>
    <scope>NUCLEOTIDE SEQUENCE [LARGE SCALE GENOMIC DNA]</scope>
    <source>
        <strain evidence="1 2">3012STDY7078520</strain>
    </source>
</reference>
<accession>A0A449D2X8</accession>
<proteinExistence type="predicted"/>
<gene>
    <name evidence="1" type="ORF">NCTC12391_01089</name>
</gene>
<dbReference type="EMBL" id="CAACXN010000014">
    <property type="protein sequence ID" value="VEW11951.1"/>
    <property type="molecule type" value="Genomic_DNA"/>
</dbReference>
<evidence type="ECO:0000313" key="1">
    <source>
        <dbReference type="EMBL" id="VEW11951.1"/>
    </source>
</evidence>
<organism evidence="1 2">
    <name type="scientific">Brevibacterium casei</name>
    <dbReference type="NCBI Taxonomy" id="33889"/>
    <lineage>
        <taxon>Bacteria</taxon>
        <taxon>Bacillati</taxon>
        <taxon>Actinomycetota</taxon>
        <taxon>Actinomycetes</taxon>
        <taxon>Micrococcales</taxon>
        <taxon>Brevibacteriaceae</taxon>
        <taxon>Brevibacterium</taxon>
    </lineage>
</organism>